<comment type="subcellular location">
    <subcellularLocation>
        <location evidence="1">Vacuole membrane</location>
        <topology evidence="1">Peripheral membrane protein</topology>
    </subcellularLocation>
</comment>
<dbReference type="GO" id="GO:0005774">
    <property type="term" value="C:vacuolar membrane"/>
    <property type="evidence" value="ECO:0007669"/>
    <property type="project" value="UniProtKB-SubCell"/>
</dbReference>
<evidence type="ECO:0000256" key="4">
    <source>
        <dbReference type="ARBA" id="ARBA00023337"/>
    </source>
</evidence>
<dbReference type="AlphaFoldDB" id="A0A9D4U505"/>
<dbReference type="InterPro" id="IPR043573">
    <property type="entry name" value="Fig4-like"/>
</dbReference>
<evidence type="ECO:0000313" key="7">
    <source>
        <dbReference type="EMBL" id="KAI5061167.1"/>
    </source>
</evidence>
<dbReference type="Proteomes" id="UP000886520">
    <property type="component" value="Chromosome 23"/>
</dbReference>
<keyword evidence="2" id="KW-0378">Hydrolase</keyword>
<accession>A0A9D4U505</accession>
<keyword evidence="3" id="KW-0472">Membrane</keyword>
<dbReference type="GO" id="GO:0043813">
    <property type="term" value="F:phosphatidylinositol-3,5-bisphosphate 5-phosphatase activity"/>
    <property type="evidence" value="ECO:0007669"/>
    <property type="project" value="InterPro"/>
</dbReference>
<gene>
    <name evidence="7" type="ORF">GOP47_0023672</name>
</gene>
<comment type="subunit">
    <text evidence="5">Component of the PI(3,5)P2 regulatory complex at least composed of ATG18, SAC/FIG4, FAB1 and VAC14.</text>
</comment>
<comment type="catalytic activity">
    <reaction evidence="4">
        <text>a 1,2-diacyl-sn-glycero-3-phospho-(1D-myo-inositol-3,5-bisphosphate) + H2O = a 1,2-diacyl-sn-glycero-3-phospho-(1D-myo-inositol-3-phosphate) + phosphate</text>
        <dbReference type="Rhea" id="RHEA:32955"/>
        <dbReference type="ChEBI" id="CHEBI:15377"/>
        <dbReference type="ChEBI" id="CHEBI:43474"/>
        <dbReference type="ChEBI" id="CHEBI:57923"/>
        <dbReference type="ChEBI" id="CHEBI:58088"/>
    </reaction>
</comment>
<name>A0A9D4U505_ADICA</name>
<evidence type="ECO:0000256" key="1">
    <source>
        <dbReference type="ARBA" id="ARBA00004148"/>
    </source>
</evidence>
<dbReference type="PROSITE" id="PS50275">
    <property type="entry name" value="SAC"/>
    <property type="match status" value="1"/>
</dbReference>
<reference evidence="7" key="1">
    <citation type="submission" date="2021-01" db="EMBL/GenBank/DDBJ databases">
        <title>Adiantum capillus-veneris genome.</title>
        <authorList>
            <person name="Fang Y."/>
            <person name="Liao Q."/>
        </authorList>
    </citation>
    <scope>NUCLEOTIDE SEQUENCE</scope>
    <source>
        <strain evidence="7">H3</strain>
        <tissue evidence="7">Leaf</tissue>
    </source>
</reference>
<proteinExistence type="predicted"/>
<organism evidence="7 8">
    <name type="scientific">Adiantum capillus-veneris</name>
    <name type="common">Maidenhair fern</name>
    <dbReference type="NCBI Taxonomy" id="13818"/>
    <lineage>
        <taxon>Eukaryota</taxon>
        <taxon>Viridiplantae</taxon>
        <taxon>Streptophyta</taxon>
        <taxon>Embryophyta</taxon>
        <taxon>Tracheophyta</taxon>
        <taxon>Polypodiopsida</taxon>
        <taxon>Polypodiidae</taxon>
        <taxon>Polypodiales</taxon>
        <taxon>Pteridineae</taxon>
        <taxon>Pteridaceae</taxon>
        <taxon>Vittarioideae</taxon>
        <taxon>Adiantum</taxon>
    </lineage>
</organism>
<dbReference type="InterPro" id="IPR002013">
    <property type="entry name" value="SAC_dom"/>
</dbReference>
<dbReference type="PANTHER" id="PTHR45738:SF3">
    <property type="entry name" value="OS03G0182400 PROTEIN"/>
    <property type="match status" value="1"/>
</dbReference>
<evidence type="ECO:0000313" key="8">
    <source>
        <dbReference type="Proteomes" id="UP000886520"/>
    </source>
</evidence>
<dbReference type="Pfam" id="PF02383">
    <property type="entry name" value="Syja_N"/>
    <property type="match status" value="1"/>
</dbReference>
<sequence>MLGGDRGPDRGAFIESNVELESTSYSLQKFTLYETQMKYYLIGRDKSRSRWRVLKIDRSEATQLSIDEDPAIYTRQDCNEFLRRLAEGNRKSGGLNFVTKAYGIVGFIKFLEPYYMILITKRKLLGNIGGHSIYGISESQLVTVPHSSVLTSLTSSKSENRYKRLFNSIDLSRNFFYSYTYRIMWSLQRNAIASKLEKVPYDDMFVWNSFLSRKLRSQVRGDFWSVAIVHGYFKQMKLVCENRNFTLTLVARRSRHYAGTRYLKRGVNAKGRVANDVETEQLVSEEETGDISSIVQHRGSIPLYWSQDTSMLSLKPDIKLHSKDPTYEATGIHFQNLAARYGNPIVVLNLVKTVEKRPRETILCREYASAVAYLNHNLPKADRIKFIQLDFHLFLKRKSHNVLEVLESIASDVLDLVGFYFCGKIRTNLEGAINGLKTLVTDQLPIKKMFQHGILRTNCIDCLDRTNVAQYAFGLAALGRQMQVLGLGSSFQPGWNSSLAITMMELYENMGDVLALQYGGSTAHNKVFSRWQGKWDATIQSQEFFRSLVRHYNNALLDGEKQDAINIFLGHFRPESSKLALWQLDSDNHLQFRRGGDDPMNDLRLSFKRSFSAEDMLDKDDVAKVLSEAVLRTDSGLNKSLALKKQLLNLEKRGATISEAELKKCFANEDGFPSFSDVRHNRADPSLLSLYSSLYRSADTVKCLGDCAEADWLSSSGNSCEEDAQERYWVTATGTDSWQGSGLLTEMFKKSEESDDPDDNFQDLTALLIKAKSFKSSDNVFFKGQSKENVGSYSGDDSGSIDGTVKSEALESEEVVSKRFVNWMQEDHILCF</sequence>
<comment type="caution">
    <text evidence="7">The sequence shown here is derived from an EMBL/GenBank/DDBJ whole genome shotgun (WGS) entry which is preliminary data.</text>
</comment>
<dbReference type="EMBL" id="JABFUD020000023">
    <property type="protein sequence ID" value="KAI5061167.1"/>
    <property type="molecule type" value="Genomic_DNA"/>
</dbReference>
<keyword evidence="8" id="KW-1185">Reference proteome</keyword>
<evidence type="ECO:0000259" key="6">
    <source>
        <dbReference type="PROSITE" id="PS50275"/>
    </source>
</evidence>
<evidence type="ECO:0000256" key="3">
    <source>
        <dbReference type="ARBA" id="ARBA00023136"/>
    </source>
</evidence>
<evidence type="ECO:0000256" key="2">
    <source>
        <dbReference type="ARBA" id="ARBA00022801"/>
    </source>
</evidence>
<dbReference type="PANTHER" id="PTHR45738">
    <property type="entry name" value="POLYPHOSPHOINOSITIDE PHOSPHATASE"/>
    <property type="match status" value="1"/>
</dbReference>
<dbReference type="GO" id="GO:0046856">
    <property type="term" value="P:phosphatidylinositol dephosphorylation"/>
    <property type="evidence" value="ECO:0007669"/>
    <property type="project" value="InterPro"/>
</dbReference>
<dbReference type="OrthoDB" id="1717320at2759"/>
<evidence type="ECO:0000256" key="5">
    <source>
        <dbReference type="ARBA" id="ARBA00023464"/>
    </source>
</evidence>
<feature type="domain" description="SAC" evidence="6">
    <location>
        <begin position="166"/>
        <end position="520"/>
    </location>
</feature>
<protein>
    <recommendedName>
        <fullName evidence="6">SAC domain-containing protein</fullName>
    </recommendedName>
</protein>